<evidence type="ECO:0000256" key="6">
    <source>
        <dbReference type="ARBA" id="ARBA00022927"/>
    </source>
</evidence>
<comment type="similarity">
    <text evidence="9">Belongs to the binding-protein-dependent transport system permease family.</text>
</comment>
<accession>A0A084A753</accession>
<feature type="domain" description="ABC transmembrane type-1" evidence="10">
    <location>
        <begin position="82"/>
        <end position="301"/>
    </location>
</feature>
<dbReference type="InterPro" id="IPR035906">
    <property type="entry name" value="MetI-like_sf"/>
</dbReference>
<dbReference type="InterPro" id="IPR000515">
    <property type="entry name" value="MetI-like"/>
</dbReference>
<dbReference type="InterPro" id="IPR050809">
    <property type="entry name" value="UgpAE/MalFG_permease"/>
</dbReference>
<dbReference type="SUPFAM" id="SSF161098">
    <property type="entry name" value="MetI-like"/>
    <property type="match status" value="1"/>
</dbReference>
<dbReference type="PANTHER" id="PTHR43227:SF7">
    <property type="entry name" value="ARABINOOLIGOSACCHARIDES TRANSPORT SYSTEM PERMEASE PROTEIN ARAP"/>
    <property type="match status" value="1"/>
</dbReference>
<dbReference type="CDD" id="cd06261">
    <property type="entry name" value="TM_PBP2"/>
    <property type="match status" value="1"/>
</dbReference>
<feature type="transmembrane region" description="Helical" evidence="9">
    <location>
        <begin position="119"/>
        <end position="145"/>
    </location>
</feature>
<feature type="transmembrane region" description="Helical" evidence="9">
    <location>
        <begin position="20"/>
        <end position="41"/>
    </location>
</feature>
<comment type="caution">
    <text evidence="11">The sequence shown here is derived from an EMBL/GenBank/DDBJ whole genome shotgun (WGS) entry which is preliminary data.</text>
</comment>
<keyword evidence="5" id="KW-0571">Peptide transport</keyword>
<evidence type="ECO:0000256" key="5">
    <source>
        <dbReference type="ARBA" id="ARBA00022856"/>
    </source>
</evidence>
<evidence type="ECO:0000256" key="4">
    <source>
        <dbReference type="ARBA" id="ARBA00022692"/>
    </source>
</evidence>
<evidence type="ECO:0000256" key="1">
    <source>
        <dbReference type="ARBA" id="ARBA00004651"/>
    </source>
</evidence>
<evidence type="ECO:0000313" key="12">
    <source>
        <dbReference type="Proteomes" id="UP000028401"/>
    </source>
</evidence>
<dbReference type="GO" id="GO:0055085">
    <property type="term" value="P:transmembrane transport"/>
    <property type="evidence" value="ECO:0007669"/>
    <property type="project" value="InterPro"/>
</dbReference>
<keyword evidence="4 9" id="KW-0812">Transmembrane</keyword>
<dbReference type="PATRIC" id="fig|1415168.3.peg.2803"/>
<dbReference type="PROSITE" id="PS50928">
    <property type="entry name" value="ABC_TM1"/>
    <property type="match status" value="1"/>
</dbReference>
<feature type="transmembrane region" description="Helical" evidence="9">
    <location>
        <begin position="176"/>
        <end position="200"/>
    </location>
</feature>
<dbReference type="GO" id="GO:0005886">
    <property type="term" value="C:plasma membrane"/>
    <property type="evidence" value="ECO:0007669"/>
    <property type="project" value="UniProtKB-SubCell"/>
</dbReference>
<dbReference type="Gene3D" id="1.10.3720.10">
    <property type="entry name" value="MetI-like"/>
    <property type="match status" value="1"/>
</dbReference>
<dbReference type="RefSeq" id="WP_042749083.1">
    <property type="nucleotide sequence ID" value="NZ_AZSI01000223.1"/>
</dbReference>
<dbReference type="GO" id="GO:0015833">
    <property type="term" value="P:peptide transport"/>
    <property type="evidence" value="ECO:0007669"/>
    <property type="project" value="UniProtKB-KW"/>
</dbReference>
<evidence type="ECO:0000259" key="10">
    <source>
        <dbReference type="PROSITE" id="PS50928"/>
    </source>
</evidence>
<keyword evidence="2 9" id="KW-0813">Transport</keyword>
<keyword evidence="3" id="KW-1003">Cell membrane</keyword>
<gene>
    <name evidence="11" type="ORF">U725_02745</name>
</gene>
<feature type="transmembrane region" description="Helical" evidence="9">
    <location>
        <begin position="86"/>
        <end position="107"/>
    </location>
</feature>
<dbReference type="PANTHER" id="PTHR43227">
    <property type="entry name" value="BLL4140 PROTEIN"/>
    <property type="match status" value="1"/>
</dbReference>
<sequence length="319" mass="36001">MENTKKKSSKKKLFERYNRFGYYFLIPFFVGFIIFQLYPIIYSIAISFTSMNGFQTFSEATNVGLGNFSTLLKNTPLFITSIQNTLLLWGMNFVPQILMALILAAWWTNRKLNLKGNSFWKTVFYLPNMIMAASIAALFLGIFGYPNGPANLLLTNLHIISHPFNFFQSIWGTRSIIIFLQFWMWYGSTAIVLVAGISSIDDALFEAARIDGASDGQIFRKITLPLLRPIVMYTFVTSFVGGLQVFDIPYLLSSGSGGPQNSTYTLAMFIYNQAFQYRNYGIAAAASVILLIIVAIVSIALFRFFRERTSNKDLVGGKD</sequence>
<feature type="transmembrane region" description="Helical" evidence="9">
    <location>
        <begin position="280"/>
        <end position="302"/>
    </location>
</feature>
<keyword evidence="7 9" id="KW-1133">Transmembrane helix</keyword>
<reference evidence="11 12" key="1">
    <citation type="submission" date="2014-06" db="EMBL/GenBank/DDBJ databases">
        <title>Draft genome sequence of the putrescine producing strain Lactococcus lactis subsp cremoris GE214.</title>
        <authorList>
            <person name="Ladero V."/>
            <person name="Linares D.M."/>
            <person name="del Rio B."/>
            <person name="Mayo B."/>
            <person name="Martin M.C."/>
            <person name="Fernandez M."/>
            <person name="Alvarez M.A."/>
        </authorList>
    </citation>
    <scope>NUCLEOTIDE SEQUENCE [LARGE SCALE GENOMIC DNA]</scope>
    <source>
        <strain evidence="11 12">GE214</strain>
    </source>
</reference>
<dbReference type="Proteomes" id="UP000028401">
    <property type="component" value="Unassembled WGS sequence"/>
</dbReference>
<name>A0A084A753_LACLC</name>
<comment type="subcellular location">
    <subcellularLocation>
        <location evidence="1 9">Cell membrane</location>
        <topology evidence="1 9">Multi-pass membrane protein</topology>
    </subcellularLocation>
</comment>
<evidence type="ECO:0000256" key="3">
    <source>
        <dbReference type="ARBA" id="ARBA00022475"/>
    </source>
</evidence>
<keyword evidence="6" id="KW-0653">Protein transport</keyword>
<evidence type="ECO:0000256" key="2">
    <source>
        <dbReference type="ARBA" id="ARBA00022448"/>
    </source>
</evidence>
<evidence type="ECO:0000256" key="8">
    <source>
        <dbReference type="ARBA" id="ARBA00023136"/>
    </source>
</evidence>
<organism evidence="11 12">
    <name type="scientific">Lactococcus cremoris subsp. cremoris GE214</name>
    <dbReference type="NCBI Taxonomy" id="1415168"/>
    <lineage>
        <taxon>Bacteria</taxon>
        <taxon>Bacillati</taxon>
        <taxon>Bacillota</taxon>
        <taxon>Bacilli</taxon>
        <taxon>Lactobacillales</taxon>
        <taxon>Streptococcaceae</taxon>
        <taxon>Lactococcus</taxon>
        <taxon>Lactococcus cremoris subsp. cremoris</taxon>
    </lineage>
</organism>
<dbReference type="EMBL" id="AZSI01000223">
    <property type="protein sequence ID" value="KEY61132.1"/>
    <property type="molecule type" value="Genomic_DNA"/>
</dbReference>
<evidence type="ECO:0000256" key="9">
    <source>
        <dbReference type="RuleBase" id="RU363032"/>
    </source>
</evidence>
<evidence type="ECO:0000256" key="7">
    <source>
        <dbReference type="ARBA" id="ARBA00022989"/>
    </source>
</evidence>
<keyword evidence="8 9" id="KW-0472">Membrane</keyword>
<dbReference type="AlphaFoldDB" id="A0A084A753"/>
<evidence type="ECO:0000313" key="11">
    <source>
        <dbReference type="EMBL" id="KEY61132.1"/>
    </source>
</evidence>
<dbReference type="GO" id="GO:0015031">
    <property type="term" value="P:protein transport"/>
    <property type="evidence" value="ECO:0007669"/>
    <property type="project" value="UniProtKB-KW"/>
</dbReference>
<protein>
    <submittedName>
        <fullName evidence="11">Putative membrane protein</fullName>
    </submittedName>
</protein>
<proteinExistence type="inferred from homology"/>
<feature type="transmembrane region" description="Helical" evidence="9">
    <location>
        <begin position="230"/>
        <end position="252"/>
    </location>
</feature>
<dbReference type="Pfam" id="PF00528">
    <property type="entry name" value="BPD_transp_1"/>
    <property type="match status" value="1"/>
</dbReference>